<evidence type="ECO:0000256" key="5">
    <source>
        <dbReference type="ARBA" id="ARBA00022723"/>
    </source>
</evidence>
<keyword evidence="3" id="KW-0153">Cholesterol metabolism</keyword>
<accession>A0A318HKZ6</accession>
<keyword evidence="4 18" id="KW-0349">Heme</keyword>
<evidence type="ECO:0000256" key="18">
    <source>
        <dbReference type="RuleBase" id="RU000461"/>
    </source>
</evidence>
<comment type="pathway">
    <text evidence="13">Steroid metabolism; cholesterol degradation.</text>
</comment>
<proteinExistence type="inferred from homology"/>
<dbReference type="FunFam" id="1.10.630.10:FF:000018">
    <property type="entry name" value="Cytochrome P450 monooxygenase"/>
    <property type="match status" value="1"/>
</dbReference>
<evidence type="ECO:0000256" key="9">
    <source>
        <dbReference type="ARBA" id="ARBA00023033"/>
    </source>
</evidence>
<keyword evidence="20" id="KW-1185">Reference proteome</keyword>
<keyword evidence="11" id="KW-1207">Sterol metabolism</keyword>
<reference evidence="20" key="1">
    <citation type="submission" date="2018-05" db="EMBL/GenBank/DDBJ databases">
        <authorList>
            <person name="Deangelis K."/>
            <person name="Huntemann M."/>
            <person name="Clum A."/>
            <person name="Pillay M."/>
            <person name="Palaniappan K."/>
            <person name="Varghese N."/>
            <person name="Mikhailova N."/>
            <person name="Stamatis D."/>
            <person name="Reddy T."/>
            <person name="Daum C."/>
            <person name="Shapiro N."/>
            <person name="Ivanova N."/>
            <person name="Kyrpides N."/>
            <person name="Woyke T."/>
        </authorList>
    </citation>
    <scope>NUCLEOTIDE SEQUENCE [LARGE SCALE GENOMIC DNA]</scope>
    <source>
        <strain evidence="20">GAS496</strain>
    </source>
</reference>
<evidence type="ECO:0000256" key="16">
    <source>
        <dbReference type="ARBA" id="ARBA00082981"/>
    </source>
</evidence>
<evidence type="ECO:0000256" key="6">
    <source>
        <dbReference type="ARBA" id="ARBA00022963"/>
    </source>
</evidence>
<dbReference type="PANTHER" id="PTHR46696">
    <property type="entry name" value="P450, PUTATIVE (EUROFUNG)-RELATED"/>
    <property type="match status" value="1"/>
</dbReference>
<dbReference type="PANTHER" id="PTHR46696:SF4">
    <property type="entry name" value="BIOTIN BIOSYNTHESIS CYTOCHROME P450"/>
    <property type="match status" value="1"/>
</dbReference>
<keyword evidence="9 18" id="KW-0503">Monooxygenase</keyword>
<evidence type="ECO:0000256" key="1">
    <source>
        <dbReference type="ARBA" id="ARBA00001971"/>
    </source>
</evidence>
<protein>
    <recommendedName>
        <fullName evidence="14">Steroid C26-monooxygenase</fullName>
    </recommendedName>
    <alternativeName>
        <fullName evidence="15">Cholest-4-en-3-one C26-monooxygenase</fullName>
    </alternativeName>
    <alternativeName>
        <fullName evidence="17">Cholesterol C26-monooxygenase</fullName>
    </alternativeName>
    <alternativeName>
        <fullName evidence="16">Steroid C27-monooxygenase</fullName>
    </alternativeName>
</protein>
<dbReference type="GO" id="GO:0005506">
    <property type="term" value="F:iron ion binding"/>
    <property type="evidence" value="ECO:0007669"/>
    <property type="project" value="InterPro"/>
</dbReference>
<dbReference type="InterPro" id="IPR017972">
    <property type="entry name" value="Cyt_P450_CS"/>
</dbReference>
<comment type="similarity">
    <text evidence="2 18">Belongs to the cytochrome P450 family.</text>
</comment>
<gene>
    <name evidence="19" type="ORF">C8E89_103436</name>
</gene>
<comment type="caution">
    <text evidence="19">The sequence shown here is derived from an EMBL/GenBank/DDBJ whole genome shotgun (WGS) entry which is preliminary data.</text>
</comment>
<evidence type="ECO:0000313" key="20">
    <source>
        <dbReference type="Proteomes" id="UP000247781"/>
    </source>
</evidence>
<dbReference type="CDD" id="cd20625">
    <property type="entry name" value="CYP164-like"/>
    <property type="match status" value="1"/>
</dbReference>
<name>A0A318HKZ6_9MYCO</name>
<dbReference type="PRINTS" id="PR00385">
    <property type="entry name" value="P450"/>
</dbReference>
<dbReference type="InterPro" id="IPR002397">
    <property type="entry name" value="Cyt_P450_B"/>
</dbReference>
<keyword evidence="10" id="KW-0443">Lipid metabolism</keyword>
<evidence type="ECO:0000256" key="12">
    <source>
        <dbReference type="ARBA" id="ARBA00023221"/>
    </source>
</evidence>
<dbReference type="Proteomes" id="UP000247781">
    <property type="component" value="Unassembled WGS sequence"/>
</dbReference>
<keyword evidence="8 18" id="KW-0408">Iron</keyword>
<reference evidence="19 20" key="2">
    <citation type="submission" date="2018-06" db="EMBL/GenBank/DDBJ databases">
        <title>Sequencing of bacterial isolates from soil warming experiment in Harvard Forest, Massachusetts, USA.</title>
        <authorList>
            <person name="Deangelis K.PhD."/>
        </authorList>
    </citation>
    <scope>NUCLEOTIDE SEQUENCE [LARGE SCALE GENOMIC DNA]</scope>
    <source>
        <strain evidence="19 20">GAS496</strain>
    </source>
</reference>
<dbReference type="PROSITE" id="PS00086">
    <property type="entry name" value="CYTOCHROME_P450"/>
    <property type="match status" value="1"/>
</dbReference>
<evidence type="ECO:0000313" key="19">
    <source>
        <dbReference type="EMBL" id="PXX11347.1"/>
    </source>
</evidence>
<evidence type="ECO:0000256" key="10">
    <source>
        <dbReference type="ARBA" id="ARBA00023098"/>
    </source>
</evidence>
<evidence type="ECO:0000256" key="2">
    <source>
        <dbReference type="ARBA" id="ARBA00010617"/>
    </source>
</evidence>
<dbReference type="GO" id="GO:0006707">
    <property type="term" value="P:cholesterol catabolic process"/>
    <property type="evidence" value="ECO:0007669"/>
    <property type="project" value="TreeGrafter"/>
</dbReference>
<dbReference type="GO" id="GO:0008395">
    <property type="term" value="F:steroid hydroxylase activity"/>
    <property type="evidence" value="ECO:0007669"/>
    <property type="project" value="TreeGrafter"/>
</dbReference>
<evidence type="ECO:0000256" key="15">
    <source>
        <dbReference type="ARBA" id="ARBA00079588"/>
    </source>
</evidence>
<dbReference type="PRINTS" id="PR00359">
    <property type="entry name" value="BP450"/>
</dbReference>
<evidence type="ECO:0000256" key="7">
    <source>
        <dbReference type="ARBA" id="ARBA00023002"/>
    </source>
</evidence>
<keyword evidence="5 18" id="KW-0479">Metal-binding</keyword>
<dbReference type="InterPro" id="IPR001128">
    <property type="entry name" value="Cyt_P450"/>
</dbReference>
<organism evidence="19 20">
    <name type="scientific">Mycolicibacterium moriokaense</name>
    <dbReference type="NCBI Taxonomy" id="39691"/>
    <lineage>
        <taxon>Bacteria</taxon>
        <taxon>Bacillati</taxon>
        <taxon>Actinomycetota</taxon>
        <taxon>Actinomycetes</taxon>
        <taxon>Mycobacteriales</taxon>
        <taxon>Mycobacteriaceae</taxon>
        <taxon>Mycolicibacterium</taxon>
    </lineage>
</organism>
<evidence type="ECO:0000256" key="13">
    <source>
        <dbReference type="ARBA" id="ARBA00049645"/>
    </source>
</evidence>
<comment type="cofactor">
    <cofactor evidence="1">
        <name>heme</name>
        <dbReference type="ChEBI" id="CHEBI:30413"/>
    </cofactor>
</comment>
<evidence type="ECO:0000256" key="14">
    <source>
        <dbReference type="ARBA" id="ARBA00070775"/>
    </source>
</evidence>
<dbReference type="GO" id="GO:0020037">
    <property type="term" value="F:heme binding"/>
    <property type="evidence" value="ECO:0007669"/>
    <property type="project" value="InterPro"/>
</dbReference>
<dbReference type="EMBL" id="QJJU01000003">
    <property type="protein sequence ID" value="PXX11347.1"/>
    <property type="molecule type" value="Genomic_DNA"/>
</dbReference>
<dbReference type="SUPFAM" id="SSF48264">
    <property type="entry name" value="Cytochrome P450"/>
    <property type="match status" value="1"/>
</dbReference>
<dbReference type="InterPro" id="IPR036396">
    <property type="entry name" value="Cyt_P450_sf"/>
</dbReference>
<keyword evidence="6" id="KW-0442">Lipid degradation</keyword>
<evidence type="ECO:0000256" key="3">
    <source>
        <dbReference type="ARBA" id="ARBA00022548"/>
    </source>
</evidence>
<keyword evidence="12" id="KW-0753">Steroid metabolism</keyword>
<evidence type="ECO:0000256" key="17">
    <source>
        <dbReference type="ARBA" id="ARBA00083909"/>
    </source>
</evidence>
<evidence type="ECO:0000256" key="4">
    <source>
        <dbReference type="ARBA" id="ARBA00022617"/>
    </source>
</evidence>
<dbReference type="Gene3D" id="1.10.630.10">
    <property type="entry name" value="Cytochrome P450"/>
    <property type="match status" value="1"/>
</dbReference>
<dbReference type="GO" id="GO:0036199">
    <property type="term" value="F:cholest-4-en-3-one 26-monooxygenase activity"/>
    <property type="evidence" value="ECO:0007669"/>
    <property type="project" value="TreeGrafter"/>
</dbReference>
<evidence type="ECO:0000256" key="11">
    <source>
        <dbReference type="ARBA" id="ARBA00023166"/>
    </source>
</evidence>
<sequence>MSAVVGNGWVTADAQIVRDVLRDGRFRTLKPHDRSPFRVVQRMLAKTNPGVLNATEPPSLLVADPPEHARLRRLVSRAFTPRAIDGLRHRIQEIAGALLDDLDDNTHCDLVANYASQIPIEVIAEMLGIPRDEIPRLYAFADPGTKLLSNTAVSWKDFQTATAALREFEDYIAAHIERLRYGGADDSILSAVLQDSDLTDIEVRMFAGLLLGAGFITTAHAFGNAVVALVGHPDQLSRLQAHPEGWPNAVEEVLRYDSVIQIGVRVATETLQIDGHTVRKGSAVFLLIGGANRDPAVFERPDEFDTARANARDHISFGTGIHVCLGAPLARMELHIGLQTLFERFPQLAVSGEPTLNNSTLLHGIKYLPVNLGPALVVGNH</sequence>
<evidence type="ECO:0000256" key="8">
    <source>
        <dbReference type="ARBA" id="ARBA00023004"/>
    </source>
</evidence>
<dbReference type="AlphaFoldDB" id="A0A318HKZ6"/>
<keyword evidence="7 18" id="KW-0560">Oxidoreductase</keyword>
<dbReference type="Pfam" id="PF00067">
    <property type="entry name" value="p450"/>
    <property type="match status" value="2"/>
</dbReference>